<name>F1D144_9CAUD</name>
<evidence type="ECO:0000313" key="1">
    <source>
        <dbReference type="EMBL" id="ADX87838.1"/>
    </source>
</evidence>
<dbReference type="EMBL" id="HQ641347">
    <property type="protein sequence ID" value="ADX87838.1"/>
    <property type="molecule type" value="Genomic_DNA"/>
</dbReference>
<accession>F1D144</accession>
<dbReference type="GeneID" id="10228501"/>
<keyword evidence="2" id="KW-1185">Reference proteome</keyword>
<gene>
    <name evidence="1" type="primary">ORF22</name>
</gene>
<sequence>MNFPNFEEWLESPYQFKVDLVVLCNLGEIQRMDDCTLYYSNFTKEPFYMKNGYRIEDYFFVKEILLMDNLRLV</sequence>
<dbReference type="KEGG" id="vg:10228501"/>
<protein>
    <submittedName>
        <fullName evidence="1">Uncharacterized protein ORF22</fullName>
    </submittedName>
</protein>
<reference evidence="1 2" key="1">
    <citation type="journal article" date="2011" name="MBio">
        <title>Evidence of a dominant lineage of Vibrio cholerae-specific lytic bacteriophages shed by cholera patients over a 10-year period in Dhaka, Bangladesh.</title>
        <authorList>
            <person name="Seed K.D."/>
            <person name="Bodi K.L."/>
            <person name="Kropinski A.M."/>
            <person name="Ackermann H.W."/>
            <person name="Calderwood S.B."/>
            <person name="Qadri F."/>
            <person name="Camilli A."/>
        </authorList>
    </citation>
    <scope>NUCLEOTIDE SEQUENCE [LARGE SCALE GENOMIC DNA]</scope>
</reference>
<dbReference type="Proteomes" id="UP000007502">
    <property type="component" value="Segment"/>
</dbReference>
<organism evidence="1 2">
    <name type="scientific">Vibrio phage ICP1</name>
    <dbReference type="NCBI Taxonomy" id="979525"/>
    <lineage>
        <taxon>Viruses</taxon>
        <taxon>Duplodnaviria</taxon>
        <taxon>Heunggongvirae</taxon>
        <taxon>Uroviricota</taxon>
        <taxon>Caudoviricetes</taxon>
        <taxon>Mohonavirus</taxon>
        <taxon>Mohonavirus ICP1</taxon>
    </lineage>
</organism>
<evidence type="ECO:0000313" key="2">
    <source>
        <dbReference type="Proteomes" id="UP000007502"/>
    </source>
</evidence>
<proteinExistence type="predicted"/>
<dbReference type="RefSeq" id="YP_004250963.1">
    <property type="nucleotide sequence ID" value="NC_015157.1"/>
</dbReference>